<name>Q7G613_ORYSJ</name>
<keyword evidence="7" id="KW-0472">Membrane</keyword>
<feature type="region of interest" description="Disordered" evidence="10">
    <location>
        <begin position="341"/>
        <end position="383"/>
    </location>
</feature>
<dbReference type="SUPFAM" id="SSF52058">
    <property type="entry name" value="L domain-like"/>
    <property type="match status" value="1"/>
</dbReference>
<sequence length="383" mass="41465">MSSSLFLLPLLSLSFSFCSLSYGRPRGARAGANKLRVGAKNRFDRRIPPDLTNCTSLQFLDMSTNTLGGNMQEILGKFVALKYLVLHHNDYTGSIVSSNVLRLPLLARLDLSFNQFSGELPLEVVNMKSLKYVMLLANNFSGGIPATYPPFNFVYTVMMRENCRSIWVRLLKGYGIIPICTNSSSPVRSNTISGYVQLSGNKLSGEIPSQIGAMRNLSLLHLDNNQLTGHLPPEISQLPLVVLNVSSNIISGRIITGMVMFIMANLRVRFPVDQDPNPESLSCENPKCGGGGGKCGAFHMSATSSPPSGCSSSCVTGCSRLLPPRTRYSAAAGGSIHAGRTLQRLHASPPAPPRPLLGLSSLPLPVDCSTREKVKRRGGEKER</sequence>
<protein>
    <submittedName>
        <fullName evidence="13">Receptor protein kinase</fullName>
    </submittedName>
</protein>
<evidence type="ECO:0000313" key="13">
    <source>
        <dbReference type="EMBL" id="AAN04504.1"/>
    </source>
</evidence>
<reference evidence="14" key="4">
    <citation type="journal article" date="2008" name="Nucleic Acids Res.">
        <title>The rice annotation project database (RAP-DB): 2008 update.</title>
        <authorList>
            <consortium name="The rice annotation project (RAP)"/>
        </authorList>
    </citation>
    <scope>GENOME REANNOTATION</scope>
    <source>
        <strain evidence="14">cv. Nipponbare</strain>
    </source>
</reference>
<evidence type="ECO:0000256" key="2">
    <source>
        <dbReference type="ARBA" id="ARBA00022614"/>
    </source>
</evidence>
<keyword evidence="13" id="KW-0808">Transferase</keyword>
<evidence type="ECO:0000256" key="6">
    <source>
        <dbReference type="ARBA" id="ARBA00022989"/>
    </source>
</evidence>
<gene>
    <name evidence="12" type="primary">OSJNBa0049K09.24</name>
    <name evidence="13" type="ORF">OSJNAa0049K09.7</name>
</gene>
<evidence type="ECO:0000256" key="5">
    <source>
        <dbReference type="ARBA" id="ARBA00022737"/>
    </source>
</evidence>
<dbReference type="Pfam" id="PF00560">
    <property type="entry name" value="LRR_1"/>
    <property type="match status" value="2"/>
</dbReference>
<evidence type="ECO:0000313" key="14">
    <source>
        <dbReference type="Proteomes" id="UP000000763"/>
    </source>
</evidence>
<keyword evidence="4 11" id="KW-0732">Signal</keyword>
<dbReference type="FunFam" id="3.80.10.10:FF:000383">
    <property type="entry name" value="Leucine-rich repeat receptor protein kinase EMS1"/>
    <property type="match status" value="1"/>
</dbReference>
<dbReference type="EMBL" id="AC131967">
    <property type="protein sequence ID" value="AAN04504.1"/>
    <property type="molecule type" value="Genomic_DNA"/>
</dbReference>
<evidence type="ECO:0000256" key="3">
    <source>
        <dbReference type="ARBA" id="ARBA00022692"/>
    </source>
</evidence>
<dbReference type="PANTHER" id="PTHR27000:SF54">
    <property type="entry name" value="OS07G0597200 PROTEIN"/>
    <property type="match status" value="1"/>
</dbReference>
<evidence type="ECO:0000313" key="12">
    <source>
        <dbReference type="EMBL" id="AAL83357.1"/>
    </source>
</evidence>
<evidence type="ECO:0000256" key="11">
    <source>
        <dbReference type="SAM" id="SignalP"/>
    </source>
</evidence>
<dbReference type="PANTHER" id="PTHR27000">
    <property type="entry name" value="LEUCINE-RICH REPEAT RECEPTOR-LIKE PROTEIN KINASE FAMILY PROTEIN-RELATED"/>
    <property type="match status" value="1"/>
</dbReference>
<evidence type="ECO:0000256" key="10">
    <source>
        <dbReference type="SAM" id="MobiDB-lite"/>
    </source>
</evidence>
<evidence type="ECO:0000256" key="7">
    <source>
        <dbReference type="ARBA" id="ARBA00023136"/>
    </source>
</evidence>
<feature type="signal peptide" evidence="11">
    <location>
        <begin position="1"/>
        <end position="23"/>
    </location>
</feature>
<dbReference type="InterPro" id="IPR032675">
    <property type="entry name" value="LRR_dom_sf"/>
</dbReference>
<keyword evidence="5" id="KW-0677">Repeat</keyword>
<reference evidence="14" key="3">
    <citation type="journal article" date="2005" name="Nature">
        <title>The map-based sequence of the rice genome.</title>
        <authorList>
            <consortium name="International rice genome sequencing project (IRGSP)"/>
            <person name="Matsumoto T."/>
            <person name="Wu J."/>
            <person name="Kanamori H."/>
            <person name="Katayose Y."/>
            <person name="Fujisawa M."/>
            <person name="Namiki N."/>
            <person name="Mizuno H."/>
            <person name="Yamamoto K."/>
            <person name="Antonio B.A."/>
            <person name="Baba T."/>
            <person name="Sakata K."/>
            <person name="Nagamura Y."/>
            <person name="Aoki H."/>
            <person name="Arikawa K."/>
            <person name="Arita K."/>
            <person name="Bito T."/>
            <person name="Chiden Y."/>
            <person name="Fujitsuka N."/>
            <person name="Fukunaka R."/>
            <person name="Hamada M."/>
            <person name="Harada C."/>
            <person name="Hayashi A."/>
            <person name="Hijishita S."/>
            <person name="Honda M."/>
            <person name="Hosokawa S."/>
            <person name="Ichikawa Y."/>
            <person name="Idonuma A."/>
            <person name="Iijima M."/>
            <person name="Ikeda M."/>
            <person name="Ikeno M."/>
            <person name="Ito K."/>
            <person name="Ito S."/>
            <person name="Ito T."/>
            <person name="Ito Y."/>
            <person name="Ito Y."/>
            <person name="Iwabuchi A."/>
            <person name="Kamiya K."/>
            <person name="Karasawa W."/>
            <person name="Kurita K."/>
            <person name="Katagiri S."/>
            <person name="Kikuta A."/>
            <person name="Kobayashi H."/>
            <person name="Kobayashi N."/>
            <person name="Machita K."/>
            <person name="Maehara T."/>
            <person name="Masukawa M."/>
            <person name="Mizubayashi T."/>
            <person name="Mukai Y."/>
            <person name="Nagasaki H."/>
            <person name="Nagata Y."/>
            <person name="Naito S."/>
            <person name="Nakashima M."/>
            <person name="Nakama Y."/>
            <person name="Nakamichi Y."/>
            <person name="Nakamura M."/>
            <person name="Meguro A."/>
            <person name="Negishi M."/>
            <person name="Ohta I."/>
            <person name="Ohta T."/>
            <person name="Okamoto M."/>
            <person name="Ono N."/>
            <person name="Saji S."/>
            <person name="Sakaguchi M."/>
            <person name="Sakai K."/>
            <person name="Shibata M."/>
            <person name="Shimokawa T."/>
            <person name="Song J."/>
            <person name="Takazaki Y."/>
            <person name="Terasawa K."/>
            <person name="Tsugane M."/>
            <person name="Tsuji K."/>
            <person name="Ueda S."/>
            <person name="Waki K."/>
            <person name="Yamagata H."/>
            <person name="Yamamoto M."/>
            <person name="Yamamoto S."/>
            <person name="Yamane H."/>
            <person name="Yoshiki S."/>
            <person name="Yoshihara R."/>
            <person name="Yukawa K."/>
            <person name="Zhong H."/>
            <person name="Yano M."/>
            <person name="Yuan Q."/>
            <person name="Ouyang S."/>
            <person name="Liu J."/>
            <person name="Jones K.M."/>
            <person name="Gansberger K."/>
            <person name="Moffat K."/>
            <person name="Hill J."/>
            <person name="Bera J."/>
            <person name="Fadrosh D."/>
            <person name="Jin S."/>
            <person name="Johri S."/>
            <person name="Kim M."/>
            <person name="Overton L."/>
            <person name="Reardon M."/>
            <person name="Tsitrin T."/>
            <person name="Vuong H."/>
            <person name="Weaver B."/>
            <person name="Ciecko A."/>
            <person name="Tallon L."/>
            <person name="Jackson J."/>
            <person name="Pai G."/>
            <person name="Aken S.V."/>
            <person name="Utterback T."/>
            <person name="Reidmuller S."/>
            <person name="Feldblyum T."/>
            <person name="Hsiao J."/>
            <person name="Zismann V."/>
            <person name="Iobst S."/>
            <person name="de Vazeille A.R."/>
            <person name="Buell C.R."/>
            <person name="Ying K."/>
            <person name="Li Y."/>
            <person name="Lu T."/>
            <person name="Huang Y."/>
            <person name="Zhao Q."/>
            <person name="Feng Q."/>
            <person name="Zhang L."/>
            <person name="Zhu J."/>
            <person name="Weng Q."/>
            <person name="Mu J."/>
            <person name="Lu Y."/>
            <person name="Fan D."/>
            <person name="Liu Y."/>
            <person name="Guan J."/>
            <person name="Zhang Y."/>
            <person name="Yu S."/>
            <person name="Liu X."/>
            <person name="Zhang Y."/>
            <person name="Hong G."/>
            <person name="Han B."/>
            <person name="Choisne N."/>
            <person name="Demange N."/>
            <person name="Orjeda G."/>
            <person name="Samain S."/>
            <person name="Cattolico L."/>
            <person name="Pelletier E."/>
            <person name="Couloux A."/>
            <person name="Segurens B."/>
            <person name="Wincker P."/>
            <person name="D'Hont A."/>
            <person name="Scarpelli C."/>
            <person name="Weissenbach J."/>
            <person name="Salanoubat M."/>
            <person name="Quetier F."/>
            <person name="Yu Y."/>
            <person name="Kim H.R."/>
            <person name="Rambo T."/>
            <person name="Currie J."/>
            <person name="Collura K."/>
            <person name="Luo M."/>
            <person name="Yang T."/>
            <person name="Ammiraju J.S.S."/>
            <person name="Engler F."/>
            <person name="Soderlund C."/>
            <person name="Wing R.A."/>
            <person name="Palmer L.E."/>
            <person name="de la Bastide M."/>
            <person name="Spiegel L."/>
            <person name="Nascimento L."/>
            <person name="Zutavern T."/>
            <person name="O'Shaughnessy A."/>
            <person name="Dike S."/>
            <person name="Dedhia N."/>
            <person name="Preston R."/>
            <person name="Balija V."/>
            <person name="McCombie W.R."/>
            <person name="Chow T."/>
            <person name="Chen H."/>
            <person name="Chung M."/>
            <person name="Chen C."/>
            <person name="Shaw J."/>
            <person name="Wu H."/>
            <person name="Hsiao K."/>
            <person name="Chao Y."/>
            <person name="Chu M."/>
            <person name="Cheng C."/>
            <person name="Hour A."/>
            <person name="Lee P."/>
            <person name="Lin S."/>
            <person name="Lin Y."/>
            <person name="Liou J."/>
            <person name="Liu S."/>
            <person name="Hsing Y."/>
            <person name="Raghuvanshi S."/>
            <person name="Mohanty A."/>
            <person name="Bharti A.K."/>
            <person name="Gaur A."/>
            <person name="Gupta V."/>
            <person name="Kumar D."/>
            <person name="Ravi V."/>
            <person name="Vij S."/>
            <person name="Kapur A."/>
            <person name="Khurana P."/>
            <person name="Khurana P."/>
            <person name="Khurana J.P."/>
            <person name="Tyagi A.K."/>
            <person name="Gaikwad K."/>
            <person name="Singh A."/>
            <person name="Dalal V."/>
            <person name="Srivastava S."/>
            <person name="Dixit A."/>
            <person name="Pal A.K."/>
            <person name="Ghazi I.A."/>
            <person name="Yadav M."/>
            <person name="Pandit A."/>
            <person name="Bhargava A."/>
            <person name="Sureshbabu K."/>
            <person name="Batra K."/>
            <person name="Sharma T.R."/>
            <person name="Mohapatra T."/>
            <person name="Singh N.K."/>
            <person name="Messing J."/>
            <person name="Nelson A.B."/>
            <person name="Fuks G."/>
            <person name="Kavchok S."/>
            <person name="Keizer G."/>
            <person name="Linton E."/>
            <person name="Llaca V."/>
            <person name="Song R."/>
            <person name="Tanyolac B."/>
            <person name="Young S."/>
            <person name="Ho-Il K."/>
            <person name="Hahn J.H."/>
            <person name="Sangsakoo G."/>
            <person name="Vanavichit A."/>
            <person name="de Mattos Luiz.A.T."/>
            <person name="Zimmer P.D."/>
            <person name="Malone G."/>
            <person name="Dellagostin O."/>
            <person name="de Oliveira A.C."/>
            <person name="Bevan M."/>
            <person name="Bancroft I."/>
            <person name="Minx P."/>
            <person name="Cordum H."/>
            <person name="Wilson R."/>
            <person name="Cheng Z."/>
            <person name="Jin W."/>
            <person name="Jiang J."/>
            <person name="Leong S.A."/>
            <person name="Iwama H."/>
            <person name="Gojobori T."/>
            <person name="Itoh T."/>
            <person name="Niimura Y."/>
            <person name="Fujii Y."/>
            <person name="Habara T."/>
            <person name="Sakai H."/>
            <person name="Sato Y."/>
            <person name="Wilson G."/>
            <person name="Kumar K."/>
            <person name="McCouch S."/>
            <person name="Juretic N."/>
            <person name="Hoen D."/>
            <person name="Wright S."/>
            <person name="Bruskiewich R."/>
            <person name="Bureau T."/>
            <person name="Miyao A."/>
            <person name="Hirochika H."/>
            <person name="Nishikawa T."/>
            <person name="Kadowaki K."/>
            <person name="Sugiura M."/>
            <person name="Burr B."/>
            <person name="Sasaki T."/>
        </authorList>
    </citation>
    <scope>NUCLEOTIDE SEQUENCE [LARGE SCALE GENOMIC DNA]</scope>
    <source>
        <strain evidence="14">cv. Nipponbare</strain>
    </source>
</reference>
<dbReference type="Proteomes" id="UP000000763">
    <property type="component" value="Chromosome 10"/>
</dbReference>
<evidence type="ECO:0000256" key="9">
    <source>
        <dbReference type="ARBA" id="ARBA00023180"/>
    </source>
</evidence>
<dbReference type="InterPro" id="IPR001611">
    <property type="entry name" value="Leu-rich_rpt"/>
</dbReference>
<reference evidence="12" key="1">
    <citation type="submission" date="2002-03" db="EMBL/GenBank/DDBJ databases">
        <title>Rice Genomic Sequence.</title>
        <authorList>
            <person name="Wing R.A."/>
            <person name="Yu Y."/>
            <person name="Soderlund C."/>
            <person name="Chen M."/>
            <person name="Kim H.-R."/>
            <person name="Rambo T."/>
            <person name="Saski C."/>
            <person name="Henry D."/>
            <person name="Oates R."/>
            <person name="Simmons J."/>
        </authorList>
    </citation>
    <scope>NUCLEOTIDE SEQUENCE</scope>
</reference>
<reference evidence="13" key="2">
    <citation type="submission" date="2002-09" db="EMBL/GenBank/DDBJ databases">
        <title>Rice Genomic Sequence.</title>
        <authorList>
            <person name="Wing R.A."/>
            <person name="Yu Y."/>
            <person name="Soderlund C."/>
            <person name="Kim H.-R."/>
            <person name="Rambo T."/>
            <person name="Saski C."/>
            <person name="Currie J."/>
            <person name="Collura K."/>
        </authorList>
    </citation>
    <scope>NUCLEOTIDE SEQUENCE</scope>
</reference>
<dbReference type="EMBL" id="AC074282">
    <property type="protein sequence ID" value="AAL83357.1"/>
    <property type="molecule type" value="Genomic_DNA"/>
</dbReference>
<evidence type="ECO:0000256" key="8">
    <source>
        <dbReference type="ARBA" id="ARBA00023170"/>
    </source>
</evidence>
<dbReference type="AlphaFoldDB" id="Q7G613"/>
<feature type="compositionally biased region" description="Low complexity" evidence="10">
    <location>
        <begin position="356"/>
        <end position="365"/>
    </location>
</feature>
<organism evidence="13 14">
    <name type="scientific">Oryza sativa subsp. japonica</name>
    <name type="common">Rice</name>
    <dbReference type="NCBI Taxonomy" id="39947"/>
    <lineage>
        <taxon>Eukaryota</taxon>
        <taxon>Viridiplantae</taxon>
        <taxon>Streptophyta</taxon>
        <taxon>Embryophyta</taxon>
        <taxon>Tracheophyta</taxon>
        <taxon>Spermatophyta</taxon>
        <taxon>Magnoliopsida</taxon>
        <taxon>Liliopsida</taxon>
        <taxon>Poales</taxon>
        <taxon>Poaceae</taxon>
        <taxon>BOP clade</taxon>
        <taxon>Oryzoideae</taxon>
        <taxon>Oryzeae</taxon>
        <taxon>Oryzinae</taxon>
        <taxon>Oryza</taxon>
        <taxon>Oryza sativa</taxon>
    </lineage>
</organism>
<keyword evidence="3" id="KW-0812">Transmembrane</keyword>
<dbReference type="GO" id="GO:0016020">
    <property type="term" value="C:membrane"/>
    <property type="evidence" value="ECO:0007669"/>
    <property type="project" value="UniProtKB-SubCell"/>
</dbReference>
<feature type="chain" id="PRO_5038288784" evidence="11">
    <location>
        <begin position="24"/>
        <end position="383"/>
    </location>
</feature>
<comment type="subcellular location">
    <subcellularLocation>
        <location evidence="1">Membrane</location>
        <topology evidence="1">Single-pass membrane protein</topology>
    </subcellularLocation>
</comment>
<proteinExistence type="predicted"/>
<keyword evidence="13" id="KW-0418">Kinase</keyword>
<accession>Q7G613</accession>
<keyword evidence="8 13" id="KW-0675">Receptor</keyword>
<feature type="compositionally biased region" description="Basic and acidic residues" evidence="10">
    <location>
        <begin position="369"/>
        <end position="383"/>
    </location>
</feature>
<evidence type="ECO:0000256" key="4">
    <source>
        <dbReference type="ARBA" id="ARBA00022729"/>
    </source>
</evidence>
<keyword evidence="9" id="KW-0325">Glycoprotein</keyword>
<keyword evidence="6" id="KW-1133">Transmembrane helix</keyword>
<evidence type="ECO:0000256" key="1">
    <source>
        <dbReference type="ARBA" id="ARBA00004167"/>
    </source>
</evidence>
<dbReference type="GO" id="GO:0016301">
    <property type="term" value="F:kinase activity"/>
    <property type="evidence" value="ECO:0007669"/>
    <property type="project" value="UniProtKB-KW"/>
</dbReference>
<keyword evidence="2" id="KW-0433">Leucine-rich repeat</keyword>
<dbReference type="Gene3D" id="3.80.10.10">
    <property type="entry name" value="Ribonuclease Inhibitor"/>
    <property type="match status" value="2"/>
</dbReference>